<dbReference type="Proteomes" id="UP000092460">
    <property type="component" value="Unassembled WGS sequence"/>
</dbReference>
<dbReference type="VEuPathDB" id="VectorBase:GPPI050612"/>
<evidence type="ECO:0000313" key="2">
    <source>
        <dbReference type="Proteomes" id="UP000092460"/>
    </source>
</evidence>
<dbReference type="Gene3D" id="2.10.230.10">
    <property type="entry name" value="Heat shock protein DnaJ, cysteine-rich domain"/>
    <property type="match status" value="1"/>
</dbReference>
<sequence>MANTDTNLELTYLEAAHRKKKSVDMKYLKKRPSYNGKSHRTSKFLGTEKCRKRKGTVQMPKRSESFSSMVVCDQCNGKRYTHRNQSDMCDNSGFVMDAAKVAIPIPLVKTGGKVLVKNPHGSVH</sequence>
<dbReference type="AlphaFoldDB" id="A0A1B0C6Q4"/>
<protein>
    <submittedName>
        <fullName evidence="1">Uncharacterized protein</fullName>
    </submittedName>
</protein>
<dbReference type="EMBL" id="JXJN01026846">
    <property type="status" value="NOT_ANNOTATED_CDS"/>
    <property type="molecule type" value="Genomic_DNA"/>
</dbReference>
<dbReference type="EnsemblMetazoa" id="GPPI050612-RA">
    <property type="protein sequence ID" value="GPPI050612-PA"/>
    <property type="gene ID" value="GPPI050612"/>
</dbReference>
<proteinExistence type="predicted"/>
<dbReference type="Gene3D" id="2.60.260.20">
    <property type="entry name" value="Urease metallochaperone UreE, N-terminal domain"/>
    <property type="match status" value="1"/>
</dbReference>
<keyword evidence="2" id="KW-1185">Reference proteome</keyword>
<reference evidence="1" key="2">
    <citation type="submission" date="2020-05" db="UniProtKB">
        <authorList>
            <consortium name="EnsemblMetazoa"/>
        </authorList>
    </citation>
    <scope>IDENTIFICATION</scope>
    <source>
        <strain evidence="1">IAEA</strain>
    </source>
</reference>
<accession>A0A1B0C6Q4</accession>
<reference evidence="2" key="1">
    <citation type="submission" date="2015-01" db="EMBL/GenBank/DDBJ databases">
        <authorList>
            <person name="Aksoy S."/>
            <person name="Warren W."/>
            <person name="Wilson R.K."/>
        </authorList>
    </citation>
    <scope>NUCLEOTIDE SEQUENCE [LARGE SCALE GENOMIC DNA]</scope>
    <source>
        <strain evidence="2">IAEA</strain>
    </source>
</reference>
<name>A0A1B0C6Q4_9MUSC</name>
<evidence type="ECO:0000313" key="1">
    <source>
        <dbReference type="EnsemblMetazoa" id="GPPI050612-PA"/>
    </source>
</evidence>
<organism evidence="1 2">
    <name type="scientific">Glossina palpalis gambiensis</name>
    <dbReference type="NCBI Taxonomy" id="67801"/>
    <lineage>
        <taxon>Eukaryota</taxon>
        <taxon>Metazoa</taxon>
        <taxon>Ecdysozoa</taxon>
        <taxon>Arthropoda</taxon>
        <taxon>Hexapoda</taxon>
        <taxon>Insecta</taxon>
        <taxon>Pterygota</taxon>
        <taxon>Neoptera</taxon>
        <taxon>Endopterygota</taxon>
        <taxon>Diptera</taxon>
        <taxon>Brachycera</taxon>
        <taxon>Muscomorpha</taxon>
        <taxon>Hippoboscoidea</taxon>
        <taxon>Glossinidae</taxon>
        <taxon>Glossina</taxon>
    </lineage>
</organism>
<dbReference type="STRING" id="67801.A0A1B0C6Q4"/>